<sequence length="219" mass="23111">MTFHPAVFNVTVLDPSLYHGLPGNPHPLFHRPQHNQAVPGHPGIPGHQGIPGLPGPPGSHLPDVPGFPGHHAGLPRGVPVGVPGTRHGGLPGTGHPGVPRGVPGGVPGGVPSQYLDRAPEDPQFQSFVHSLPSELQGPVAFRNTSGGKNRPGPVVPRLGIPAISNSTFVQLPDTTMMQDNKTTLVVELDKQNVVMVMYGTEWMPKTDDTLLRPDRESNG</sequence>
<dbReference type="AlphaFoldDB" id="A0AAE1QE01"/>
<reference evidence="2" key="1">
    <citation type="submission" date="2023-11" db="EMBL/GenBank/DDBJ databases">
        <title>Genome assemblies of two species of porcelain crab, Petrolisthes cinctipes and Petrolisthes manimaculis (Anomura: Porcellanidae).</title>
        <authorList>
            <person name="Angst P."/>
        </authorList>
    </citation>
    <scope>NUCLEOTIDE SEQUENCE</scope>
    <source>
        <strain evidence="2">PB745_02</strain>
        <tissue evidence="2">Gill</tissue>
    </source>
</reference>
<evidence type="ECO:0000256" key="1">
    <source>
        <dbReference type="SAM" id="MobiDB-lite"/>
    </source>
</evidence>
<protein>
    <submittedName>
        <fullName evidence="2">Uncharacterized protein</fullName>
    </submittedName>
</protein>
<dbReference type="Proteomes" id="UP001292094">
    <property type="component" value="Unassembled WGS sequence"/>
</dbReference>
<evidence type="ECO:0000313" key="3">
    <source>
        <dbReference type="Proteomes" id="UP001292094"/>
    </source>
</evidence>
<evidence type="ECO:0000313" key="2">
    <source>
        <dbReference type="EMBL" id="KAK4324901.1"/>
    </source>
</evidence>
<proteinExistence type="predicted"/>
<dbReference type="EMBL" id="JAWZYT010000315">
    <property type="protein sequence ID" value="KAK4324901.1"/>
    <property type="molecule type" value="Genomic_DNA"/>
</dbReference>
<accession>A0AAE1QE01</accession>
<gene>
    <name evidence="2" type="ORF">Pmani_004487</name>
</gene>
<feature type="compositionally biased region" description="Low complexity" evidence="1">
    <location>
        <begin position="39"/>
        <end position="51"/>
    </location>
</feature>
<keyword evidence="3" id="KW-1185">Reference proteome</keyword>
<organism evidence="2 3">
    <name type="scientific">Petrolisthes manimaculis</name>
    <dbReference type="NCBI Taxonomy" id="1843537"/>
    <lineage>
        <taxon>Eukaryota</taxon>
        <taxon>Metazoa</taxon>
        <taxon>Ecdysozoa</taxon>
        <taxon>Arthropoda</taxon>
        <taxon>Crustacea</taxon>
        <taxon>Multicrustacea</taxon>
        <taxon>Malacostraca</taxon>
        <taxon>Eumalacostraca</taxon>
        <taxon>Eucarida</taxon>
        <taxon>Decapoda</taxon>
        <taxon>Pleocyemata</taxon>
        <taxon>Anomura</taxon>
        <taxon>Galatheoidea</taxon>
        <taxon>Porcellanidae</taxon>
        <taxon>Petrolisthes</taxon>
    </lineage>
</organism>
<name>A0AAE1QE01_9EUCA</name>
<comment type="caution">
    <text evidence="2">The sequence shown here is derived from an EMBL/GenBank/DDBJ whole genome shotgun (WGS) entry which is preliminary data.</text>
</comment>
<feature type="region of interest" description="Disordered" evidence="1">
    <location>
        <begin position="24"/>
        <end position="79"/>
    </location>
</feature>